<protein>
    <recommendedName>
        <fullName evidence="4">ribonucleoside-diphosphate reductase</fullName>
        <ecNumber evidence="4">1.17.4.1</ecNumber>
    </recommendedName>
</protein>
<comment type="cofactor">
    <cofactor evidence="2">
        <name>Fe cation</name>
        <dbReference type="ChEBI" id="CHEBI:24875"/>
    </cofactor>
</comment>
<gene>
    <name evidence="10" type="primary">nrdB</name>
    <name evidence="10" type="ORF">PG7_246</name>
</gene>
<evidence type="ECO:0000256" key="5">
    <source>
        <dbReference type="ARBA" id="ARBA00022723"/>
    </source>
</evidence>
<dbReference type="InterPro" id="IPR000358">
    <property type="entry name" value="RNR_small_fam"/>
</dbReference>
<dbReference type="CDD" id="cd10436">
    <property type="entry name" value="GIY-YIG_EndoII_Hpy188I_like"/>
    <property type="match status" value="1"/>
</dbReference>
<dbReference type="InterPro" id="IPR012348">
    <property type="entry name" value="RNR-like"/>
</dbReference>
<dbReference type="EMBL" id="KJ101592">
    <property type="protein sequence ID" value="AHI61149.1"/>
    <property type="molecule type" value="Genomic_DNA"/>
</dbReference>
<comment type="cofactor">
    <cofactor evidence="1">
        <name>Mg(2+)</name>
        <dbReference type="ChEBI" id="CHEBI:18420"/>
    </cofactor>
</comment>
<dbReference type="Pfam" id="PF00268">
    <property type="entry name" value="Ribonuc_red_sm"/>
    <property type="match status" value="2"/>
</dbReference>
<evidence type="ECO:0000256" key="6">
    <source>
        <dbReference type="ARBA" id="ARBA00022842"/>
    </source>
</evidence>
<evidence type="ECO:0000256" key="7">
    <source>
        <dbReference type="ARBA" id="ARBA00023002"/>
    </source>
</evidence>
<feature type="domain" description="GIY-YIG" evidence="9">
    <location>
        <begin position="448"/>
        <end position="547"/>
    </location>
</feature>
<dbReference type="InterPro" id="IPR035901">
    <property type="entry name" value="GIY-YIG_endonuc_sf"/>
</dbReference>
<dbReference type="PROSITE" id="PS50164">
    <property type="entry name" value="GIY_YIG"/>
    <property type="match status" value="1"/>
</dbReference>
<keyword evidence="6" id="KW-0460">Magnesium</keyword>
<dbReference type="PANTHER" id="PTHR23409:SF18">
    <property type="entry name" value="RIBONUCLEOSIDE-DIPHOSPHATE REDUCTASE SUBUNIT M2"/>
    <property type="match status" value="1"/>
</dbReference>
<dbReference type="GO" id="GO:0046872">
    <property type="term" value="F:metal ion binding"/>
    <property type="evidence" value="ECO:0007669"/>
    <property type="project" value="UniProtKB-KW"/>
</dbReference>
<evidence type="ECO:0000313" key="11">
    <source>
        <dbReference type="Proteomes" id="UP000019300"/>
    </source>
</evidence>
<dbReference type="SUPFAM" id="SSF47240">
    <property type="entry name" value="Ferritin-like"/>
    <property type="match status" value="1"/>
</dbReference>
<dbReference type="InterPro" id="IPR000305">
    <property type="entry name" value="GIY-YIG_endonuc"/>
</dbReference>
<dbReference type="InterPro" id="IPR033909">
    <property type="entry name" value="RNR_small"/>
</dbReference>
<name>W6AUQ1_9CAUD</name>
<dbReference type="Proteomes" id="UP000019300">
    <property type="component" value="Segment"/>
</dbReference>
<evidence type="ECO:0000259" key="9">
    <source>
        <dbReference type="PROSITE" id="PS50164"/>
    </source>
</evidence>
<keyword evidence="11" id="KW-1185">Reference proteome</keyword>
<dbReference type="NCBIfam" id="NF006576">
    <property type="entry name" value="PRK09101.1"/>
    <property type="match status" value="1"/>
</dbReference>
<dbReference type="CDD" id="cd01049">
    <property type="entry name" value="RNRR2"/>
    <property type="match status" value="1"/>
</dbReference>
<dbReference type="EC" id="1.17.4.1" evidence="4"/>
<dbReference type="UniPathway" id="UPA00326"/>
<keyword evidence="8" id="KW-0408">Iron</keyword>
<reference evidence="10 11" key="1">
    <citation type="submission" date="2014-01" db="EMBL/GenBank/DDBJ databases">
        <title>Characterization of a Potential Antibacterial Agent, phage PG7, for the Treatment of Enterobacter cloacae Infection in Mice.</title>
        <authorList>
            <person name="Wang S.W."/>
            <person name="Jin J."/>
            <person name="Chen S.J."/>
            <person name="Zhang G."/>
            <person name="Li Z.J."/>
            <person name="Li Y.H."/>
            <person name="Wang X.T."/>
            <person name="Wang J."/>
            <person name="Wang S.M."/>
            <person name="Wang Z.Q."/>
            <person name="Zhao G.Q."/>
        </authorList>
    </citation>
    <scope>NUCLEOTIDE SEQUENCE [LARGE SCALE GENOMIC DNA]</scope>
</reference>
<dbReference type="Gene3D" id="3.40.1440.40">
    <property type="match status" value="1"/>
</dbReference>
<organism evidence="10 11">
    <name type="scientific">Enterobacter phage PG7</name>
    <dbReference type="NCBI Taxonomy" id="1455074"/>
    <lineage>
        <taxon>Viruses</taxon>
        <taxon>Duplodnaviria</taxon>
        <taxon>Heunggongvirae</taxon>
        <taxon>Uroviricota</taxon>
        <taxon>Caudoviricetes</taxon>
        <taxon>Pantevenvirales</taxon>
        <taxon>Straboviridae</taxon>
        <taxon>Tevenvirinae</taxon>
        <taxon>Karamvirus</taxon>
        <taxon>Karamvirus pg7</taxon>
    </lineage>
</organism>
<proteinExistence type="inferred from homology"/>
<sequence length="553" mass="63829">MSTVFNTQQVDLMTEPMFFGSGLGIARYDIQRHRTFEELIEKQLSFFWRPEEVNLMTDRAQFEKLPVGQQNVFLDNLKYQSLLDSIQGRAPAAVLSALISDPSLDTWNQTWTFSETIHSRSYTHIMRNLLNDPAKVFDEIVLDEAIMKRAETIGRYYDSVTTKTRLWENAKVEVEYWQGEVDAISKNGVDYDGYSEAAEQLELAQKYLKDTKYELMKALYLCLHVINGLEAIRFYVSFACTFNFHKNMEIMEGNSKIMKFIARDEQLHLKGTQYIIRQLQLGTDGEEWVQIARECEQEAVDIFMEINRQEKEWAVHLWRDGGVPGLSVKILHDFIDYLTVSRMRNCGLPCPITDAPVRHPIPWIREYLNSDAVQSAPQEVEISSYLVAQIDNDVDADVAAEIQKVFVRRGPSGPSVMKDIANEFSFIEYTQLKLLPDCTIDQVQVPNKLNVVYAIAVDDELVYIGKTKNLRKRINYYRTAINRKDQTSDSTKSAKIYDALMSGKTVSFYARQCFNLLINNELGEMSISTMDLEEPMFIKKFSPPWNTQHKGKK</sequence>
<keyword evidence="7" id="KW-0560">Oxidoreductase</keyword>
<evidence type="ECO:0000313" key="10">
    <source>
        <dbReference type="EMBL" id="AHI61149.1"/>
    </source>
</evidence>
<dbReference type="InterPro" id="IPR053748">
    <property type="entry name" value="Host_DNA_Degrad_Endo"/>
</dbReference>
<dbReference type="SMART" id="SM00465">
    <property type="entry name" value="GIYc"/>
    <property type="match status" value="1"/>
</dbReference>
<comment type="similarity">
    <text evidence="3">Belongs to the ribonucleoside diphosphate reductase small chain family.</text>
</comment>
<dbReference type="GO" id="GO:0009263">
    <property type="term" value="P:deoxyribonucleotide biosynthetic process"/>
    <property type="evidence" value="ECO:0007669"/>
    <property type="project" value="InterPro"/>
</dbReference>
<dbReference type="GO" id="GO:0004748">
    <property type="term" value="F:ribonucleoside-diphosphate reductase activity, thioredoxin disulfide as acceptor"/>
    <property type="evidence" value="ECO:0007669"/>
    <property type="project" value="UniProtKB-EC"/>
</dbReference>
<evidence type="ECO:0000256" key="2">
    <source>
        <dbReference type="ARBA" id="ARBA00001962"/>
    </source>
</evidence>
<dbReference type="RefSeq" id="YP_009005510.1">
    <property type="nucleotide sequence ID" value="NC_023561.1"/>
</dbReference>
<dbReference type="PANTHER" id="PTHR23409">
    <property type="entry name" value="RIBONUCLEOSIDE-DIPHOSPHATE REDUCTASE SMALL CHAIN"/>
    <property type="match status" value="1"/>
</dbReference>
<accession>W6AUQ1</accession>
<keyword evidence="5" id="KW-0479">Metal-binding</keyword>
<dbReference type="GeneID" id="18502525"/>
<dbReference type="KEGG" id="vg:18502525"/>
<evidence type="ECO:0000256" key="1">
    <source>
        <dbReference type="ARBA" id="ARBA00001946"/>
    </source>
</evidence>
<evidence type="ECO:0000256" key="8">
    <source>
        <dbReference type="ARBA" id="ARBA00023004"/>
    </source>
</evidence>
<dbReference type="InterPro" id="IPR044556">
    <property type="entry name" value="EndoII-like_GIY-YIG"/>
</dbReference>
<evidence type="ECO:0000256" key="3">
    <source>
        <dbReference type="ARBA" id="ARBA00009303"/>
    </source>
</evidence>
<dbReference type="SUPFAM" id="SSF82771">
    <property type="entry name" value="GIY-YIG endonuclease"/>
    <property type="match status" value="1"/>
</dbReference>
<dbReference type="Gene3D" id="1.10.620.20">
    <property type="entry name" value="Ribonucleotide Reductase, subunit A"/>
    <property type="match status" value="1"/>
</dbReference>
<dbReference type="InterPro" id="IPR009078">
    <property type="entry name" value="Ferritin-like_SF"/>
</dbReference>
<evidence type="ECO:0000256" key="4">
    <source>
        <dbReference type="ARBA" id="ARBA00012274"/>
    </source>
</evidence>